<sequence>MTITSELTSTNVKFSVPLSLNLSHTIDAEGIHPCNDKLKEIPENVKELRSFNGIRNFYHKFIPNVSSVMEHSLEFIKKNMCLGHGLWSVKMPLKNAKVFS</sequence>
<organism evidence="1 2">
    <name type="scientific">Dryococelus australis</name>
    <dbReference type="NCBI Taxonomy" id="614101"/>
    <lineage>
        <taxon>Eukaryota</taxon>
        <taxon>Metazoa</taxon>
        <taxon>Ecdysozoa</taxon>
        <taxon>Arthropoda</taxon>
        <taxon>Hexapoda</taxon>
        <taxon>Insecta</taxon>
        <taxon>Pterygota</taxon>
        <taxon>Neoptera</taxon>
        <taxon>Polyneoptera</taxon>
        <taxon>Phasmatodea</taxon>
        <taxon>Verophasmatodea</taxon>
        <taxon>Anareolatae</taxon>
        <taxon>Phasmatidae</taxon>
        <taxon>Eurycanthinae</taxon>
        <taxon>Dryococelus</taxon>
    </lineage>
</organism>
<dbReference type="Gene3D" id="3.30.70.270">
    <property type="match status" value="1"/>
</dbReference>
<dbReference type="Proteomes" id="UP001159363">
    <property type="component" value="Chromosome X"/>
</dbReference>
<proteinExistence type="predicted"/>
<dbReference type="PANTHER" id="PTHR37984">
    <property type="entry name" value="PROTEIN CBG26694"/>
    <property type="match status" value="1"/>
</dbReference>
<evidence type="ECO:0000313" key="1">
    <source>
        <dbReference type="EMBL" id="KAJ8886728.1"/>
    </source>
</evidence>
<dbReference type="PANTHER" id="PTHR37984:SF5">
    <property type="entry name" value="PROTEIN NYNRIN-LIKE"/>
    <property type="match status" value="1"/>
</dbReference>
<name>A0ABQ9HQS6_9NEOP</name>
<comment type="caution">
    <text evidence="1">The sequence shown here is derived from an EMBL/GenBank/DDBJ whole genome shotgun (WGS) entry which is preliminary data.</text>
</comment>
<dbReference type="InterPro" id="IPR043128">
    <property type="entry name" value="Rev_trsase/Diguanyl_cyclase"/>
</dbReference>
<evidence type="ECO:0008006" key="3">
    <source>
        <dbReference type="Google" id="ProtNLM"/>
    </source>
</evidence>
<dbReference type="SUPFAM" id="SSF56672">
    <property type="entry name" value="DNA/RNA polymerases"/>
    <property type="match status" value="1"/>
</dbReference>
<dbReference type="EMBL" id="JARBHB010000004">
    <property type="protein sequence ID" value="KAJ8886728.1"/>
    <property type="molecule type" value="Genomic_DNA"/>
</dbReference>
<protein>
    <recommendedName>
        <fullName evidence="3">Reverse transcriptase</fullName>
    </recommendedName>
</protein>
<dbReference type="InterPro" id="IPR050951">
    <property type="entry name" value="Retrovirus_Pol_polyprotein"/>
</dbReference>
<dbReference type="InterPro" id="IPR043502">
    <property type="entry name" value="DNA/RNA_pol_sf"/>
</dbReference>
<accession>A0ABQ9HQS6</accession>
<keyword evidence="2" id="KW-1185">Reference proteome</keyword>
<reference evidence="1 2" key="1">
    <citation type="submission" date="2023-02" db="EMBL/GenBank/DDBJ databases">
        <title>LHISI_Scaffold_Assembly.</title>
        <authorList>
            <person name="Stuart O.P."/>
            <person name="Cleave R."/>
            <person name="Magrath M.J.L."/>
            <person name="Mikheyev A.S."/>
        </authorList>
    </citation>
    <scope>NUCLEOTIDE SEQUENCE [LARGE SCALE GENOMIC DNA]</scope>
    <source>
        <strain evidence="1">Daus_M_001</strain>
        <tissue evidence="1">Leg muscle</tissue>
    </source>
</reference>
<evidence type="ECO:0000313" key="2">
    <source>
        <dbReference type="Proteomes" id="UP001159363"/>
    </source>
</evidence>
<gene>
    <name evidence="1" type="ORF">PR048_012940</name>
</gene>